<dbReference type="GO" id="GO:0046872">
    <property type="term" value="F:metal ion binding"/>
    <property type="evidence" value="ECO:0007669"/>
    <property type="project" value="InterPro"/>
</dbReference>
<dbReference type="Proteomes" id="UP000184383">
    <property type="component" value="Unassembled WGS sequence"/>
</dbReference>
<dbReference type="EMBL" id="KV878216">
    <property type="protein sequence ID" value="OJJ31551.1"/>
    <property type="molecule type" value="Genomic_DNA"/>
</dbReference>
<protein>
    <recommendedName>
        <fullName evidence="4">ATP-grasp domain-containing protein</fullName>
    </recommendedName>
</protein>
<dbReference type="GO" id="GO:0005524">
    <property type="term" value="F:ATP binding"/>
    <property type="evidence" value="ECO:0007669"/>
    <property type="project" value="UniProtKB-UniRule"/>
</dbReference>
<dbReference type="PANTHER" id="PTHR23132:SF23">
    <property type="entry name" value="D-ALANINE--D-ALANINE LIGASE B"/>
    <property type="match status" value="1"/>
</dbReference>
<dbReference type="STRING" id="1073089.A0A1L9R9E9"/>
<sequence length="331" mass="36423">MASEPTVALLYQALKPPVYGGVSKPPKPGGYQDSGADIAYTLSQTGHKILTPISSPDPRRQQDWCFPDTEEGILAAIHAGATHLWANTVVFAEHPLQESGALTPYEDRVKVVGQPPLCVDWFDDKAVLNDKLRRRGGFTLPRAWSVDGTAETGGQGNLETVIASLAQSDYPLVAKPVRGRGSHGVQVCNSPAELRDHVNRFFNETSSQVLLEEYLHGEEGTVTIMPPDCVDSRHWALPPVVRFNHVDGIAPYSGLVAVTANSRAVTKREMEADESFACIMRECEEVGVFLGATAPIRIDIRRFREGGRFALFDVNLKPVCLSFLVWERRFL</sequence>
<proteinExistence type="inferred from homology"/>
<accession>A0A1L9R9E9</accession>
<dbReference type="Gene3D" id="3.30.470.20">
    <property type="entry name" value="ATP-grasp fold, B domain"/>
    <property type="match status" value="1"/>
</dbReference>
<name>A0A1L9R9E9_ASPWE</name>
<evidence type="ECO:0000256" key="3">
    <source>
        <dbReference type="PROSITE-ProRule" id="PRU00409"/>
    </source>
</evidence>
<keyword evidence="3" id="KW-0067">ATP-binding</keyword>
<evidence type="ECO:0000313" key="5">
    <source>
        <dbReference type="EMBL" id="OJJ31551.1"/>
    </source>
</evidence>
<dbReference type="Pfam" id="PF07478">
    <property type="entry name" value="Dala_Dala_lig_C"/>
    <property type="match status" value="1"/>
</dbReference>
<feature type="domain" description="ATP-grasp" evidence="4">
    <location>
        <begin position="130"/>
        <end position="219"/>
    </location>
</feature>
<evidence type="ECO:0000259" key="4">
    <source>
        <dbReference type="PROSITE" id="PS50975"/>
    </source>
</evidence>
<keyword evidence="3" id="KW-0547">Nucleotide-binding</keyword>
<evidence type="ECO:0000256" key="1">
    <source>
        <dbReference type="ARBA" id="ARBA00010871"/>
    </source>
</evidence>
<dbReference type="GO" id="GO:0008716">
    <property type="term" value="F:D-alanine-D-alanine ligase activity"/>
    <property type="evidence" value="ECO:0007669"/>
    <property type="project" value="InterPro"/>
</dbReference>
<keyword evidence="6" id="KW-1185">Reference proteome</keyword>
<dbReference type="InterPro" id="IPR011095">
    <property type="entry name" value="Dala_Dala_lig_C"/>
</dbReference>
<reference evidence="6" key="1">
    <citation type="journal article" date="2017" name="Genome Biol.">
        <title>Comparative genomics reveals high biological diversity and specific adaptations in the industrially and medically important fungal genus Aspergillus.</title>
        <authorList>
            <person name="de Vries R.P."/>
            <person name="Riley R."/>
            <person name="Wiebenga A."/>
            <person name="Aguilar-Osorio G."/>
            <person name="Amillis S."/>
            <person name="Uchima C.A."/>
            <person name="Anderluh G."/>
            <person name="Asadollahi M."/>
            <person name="Askin M."/>
            <person name="Barry K."/>
            <person name="Battaglia E."/>
            <person name="Bayram O."/>
            <person name="Benocci T."/>
            <person name="Braus-Stromeyer S.A."/>
            <person name="Caldana C."/>
            <person name="Canovas D."/>
            <person name="Cerqueira G.C."/>
            <person name="Chen F."/>
            <person name="Chen W."/>
            <person name="Choi C."/>
            <person name="Clum A."/>
            <person name="Dos Santos R.A."/>
            <person name="Damasio A.R."/>
            <person name="Diallinas G."/>
            <person name="Emri T."/>
            <person name="Fekete E."/>
            <person name="Flipphi M."/>
            <person name="Freyberg S."/>
            <person name="Gallo A."/>
            <person name="Gournas C."/>
            <person name="Habgood R."/>
            <person name="Hainaut M."/>
            <person name="Harispe M.L."/>
            <person name="Henrissat B."/>
            <person name="Hilden K.S."/>
            <person name="Hope R."/>
            <person name="Hossain A."/>
            <person name="Karabika E."/>
            <person name="Karaffa L."/>
            <person name="Karanyi Z."/>
            <person name="Krasevec N."/>
            <person name="Kuo A."/>
            <person name="Kusch H."/>
            <person name="LaButti K."/>
            <person name="Lagendijk E.L."/>
            <person name="Lapidus A."/>
            <person name="Levasseur A."/>
            <person name="Lindquist E."/>
            <person name="Lipzen A."/>
            <person name="Logrieco A.F."/>
            <person name="MacCabe A."/>
            <person name="Maekelae M.R."/>
            <person name="Malavazi I."/>
            <person name="Melin P."/>
            <person name="Meyer V."/>
            <person name="Mielnichuk N."/>
            <person name="Miskei M."/>
            <person name="Molnar A.P."/>
            <person name="Mule G."/>
            <person name="Ngan C.Y."/>
            <person name="Orejas M."/>
            <person name="Orosz E."/>
            <person name="Ouedraogo J.P."/>
            <person name="Overkamp K.M."/>
            <person name="Park H.-S."/>
            <person name="Perrone G."/>
            <person name="Piumi F."/>
            <person name="Punt P.J."/>
            <person name="Ram A.F."/>
            <person name="Ramon A."/>
            <person name="Rauscher S."/>
            <person name="Record E."/>
            <person name="Riano-Pachon D.M."/>
            <person name="Robert V."/>
            <person name="Roehrig J."/>
            <person name="Ruller R."/>
            <person name="Salamov A."/>
            <person name="Salih N.S."/>
            <person name="Samson R.A."/>
            <person name="Sandor E."/>
            <person name="Sanguinetti M."/>
            <person name="Schuetze T."/>
            <person name="Sepcic K."/>
            <person name="Shelest E."/>
            <person name="Sherlock G."/>
            <person name="Sophianopoulou V."/>
            <person name="Squina F.M."/>
            <person name="Sun H."/>
            <person name="Susca A."/>
            <person name="Todd R.B."/>
            <person name="Tsang A."/>
            <person name="Unkles S.E."/>
            <person name="van de Wiele N."/>
            <person name="van Rossen-Uffink D."/>
            <person name="Oliveira J.V."/>
            <person name="Vesth T.C."/>
            <person name="Visser J."/>
            <person name="Yu J.-H."/>
            <person name="Zhou M."/>
            <person name="Andersen M.R."/>
            <person name="Archer D.B."/>
            <person name="Baker S.E."/>
            <person name="Benoit I."/>
            <person name="Brakhage A.A."/>
            <person name="Braus G.H."/>
            <person name="Fischer R."/>
            <person name="Frisvad J.C."/>
            <person name="Goldman G.H."/>
            <person name="Houbraken J."/>
            <person name="Oakley B."/>
            <person name="Pocsi I."/>
            <person name="Scazzocchio C."/>
            <person name="Seiboth B."/>
            <person name="vanKuyk P.A."/>
            <person name="Wortman J."/>
            <person name="Dyer P.S."/>
            <person name="Grigoriev I.V."/>
        </authorList>
    </citation>
    <scope>NUCLEOTIDE SEQUENCE [LARGE SCALE GENOMIC DNA]</scope>
    <source>
        <strain evidence="6">DTO 134E9</strain>
    </source>
</reference>
<dbReference type="PROSITE" id="PS50975">
    <property type="entry name" value="ATP_GRASP"/>
    <property type="match status" value="1"/>
</dbReference>
<evidence type="ECO:0000256" key="2">
    <source>
        <dbReference type="ARBA" id="ARBA00022598"/>
    </source>
</evidence>
<dbReference type="SUPFAM" id="SSF56059">
    <property type="entry name" value="Glutathione synthetase ATP-binding domain-like"/>
    <property type="match status" value="1"/>
</dbReference>
<keyword evidence="2" id="KW-0436">Ligase</keyword>
<comment type="similarity">
    <text evidence="1">Belongs to the D-alanine--D-alanine ligase family.</text>
</comment>
<dbReference type="AlphaFoldDB" id="A0A1L9R9E9"/>
<dbReference type="GeneID" id="63752407"/>
<gene>
    <name evidence="5" type="ORF">ASPWEDRAFT_45504</name>
</gene>
<dbReference type="VEuPathDB" id="FungiDB:ASPWEDRAFT_45504"/>
<dbReference type="InterPro" id="IPR013815">
    <property type="entry name" value="ATP_grasp_subdomain_1"/>
</dbReference>
<evidence type="ECO:0000313" key="6">
    <source>
        <dbReference type="Proteomes" id="UP000184383"/>
    </source>
</evidence>
<dbReference type="InterPro" id="IPR011761">
    <property type="entry name" value="ATP-grasp"/>
</dbReference>
<dbReference type="OrthoDB" id="422362at2759"/>
<dbReference type="Gene3D" id="3.30.1490.20">
    <property type="entry name" value="ATP-grasp fold, A domain"/>
    <property type="match status" value="1"/>
</dbReference>
<dbReference type="PANTHER" id="PTHR23132">
    <property type="entry name" value="D-ALANINE--D-ALANINE LIGASE"/>
    <property type="match status" value="1"/>
</dbReference>
<organism evidence="5 6">
    <name type="scientific">Aspergillus wentii DTO 134E9</name>
    <dbReference type="NCBI Taxonomy" id="1073089"/>
    <lineage>
        <taxon>Eukaryota</taxon>
        <taxon>Fungi</taxon>
        <taxon>Dikarya</taxon>
        <taxon>Ascomycota</taxon>
        <taxon>Pezizomycotina</taxon>
        <taxon>Eurotiomycetes</taxon>
        <taxon>Eurotiomycetidae</taxon>
        <taxon>Eurotiales</taxon>
        <taxon>Aspergillaceae</taxon>
        <taxon>Aspergillus</taxon>
        <taxon>Aspergillus subgen. Cremei</taxon>
    </lineage>
</organism>
<dbReference type="RefSeq" id="XP_040685228.1">
    <property type="nucleotide sequence ID" value="XM_040836559.1"/>
</dbReference>